<keyword evidence="4" id="KW-1003">Cell membrane</keyword>
<comment type="subcellular location">
    <subcellularLocation>
        <location evidence="1">Cell membrane</location>
        <topology evidence="1">Multi-pass membrane protein</topology>
    </subcellularLocation>
</comment>
<feature type="transmembrane region" description="Helical" evidence="8">
    <location>
        <begin position="223"/>
        <end position="247"/>
    </location>
</feature>
<evidence type="ECO:0000313" key="10">
    <source>
        <dbReference type="Proteomes" id="UP000238916"/>
    </source>
</evidence>
<organism evidence="9 10">
    <name type="scientific">Candidatus Desulfosporosinus infrequens</name>
    <dbReference type="NCBI Taxonomy" id="2043169"/>
    <lineage>
        <taxon>Bacteria</taxon>
        <taxon>Bacillati</taxon>
        <taxon>Bacillota</taxon>
        <taxon>Clostridia</taxon>
        <taxon>Eubacteriales</taxon>
        <taxon>Desulfitobacteriaceae</taxon>
        <taxon>Desulfosporosinus</taxon>
    </lineage>
</organism>
<dbReference type="PANTHER" id="PTHR42810:SF4">
    <property type="entry name" value="URIC ACID TRANSPORTER UACT"/>
    <property type="match status" value="1"/>
</dbReference>
<dbReference type="NCBIfam" id="TIGR00801">
    <property type="entry name" value="ncs2"/>
    <property type="match status" value="1"/>
</dbReference>
<comment type="similarity">
    <text evidence="2">Belongs to the nucleobase:cation symporter-2 (NCS2) (TC 2.A.40) family.</text>
</comment>
<evidence type="ECO:0000256" key="3">
    <source>
        <dbReference type="ARBA" id="ARBA00022448"/>
    </source>
</evidence>
<dbReference type="AlphaFoldDB" id="A0A2U3KSM3"/>
<keyword evidence="7 8" id="KW-0472">Membrane</keyword>
<feature type="transmembrane region" description="Helical" evidence="8">
    <location>
        <begin position="90"/>
        <end position="112"/>
    </location>
</feature>
<accession>A0A2U3KSM3</accession>
<feature type="transmembrane region" description="Helical" evidence="8">
    <location>
        <begin position="148"/>
        <end position="165"/>
    </location>
</feature>
<evidence type="ECO:0000256" key="6">
    <source>
        <dbReference type="ARBA" id="ARBA00022989"/>
    </source>
</evidence>
<feature type="transmembrane region" description="Helical" evidence="8">
    <location>
        <begin position="40"/>
        <end position="59"/>
    </location>
</feature>
<feature type="transmembrane region" description="Helical" evidence="8">
    <location>
        <begin position="172"/>
        <end position="192"/>
    </location>
</feature>
<protein>
    <submittedName>
        <fullName evidence="9">Uracil permease</fullName>
    </submittedName>
</protein>
<evidence type="ECO:0000256" key="1">
    <source>
        <dbReference type="ARBA" id="ARBA00004651"/>
    </source>
</evidence>
<feature type="transmembrane region" description="Helical" evidence="8">
    <location>
        <begin position="363"/>
        <end position="395"/>
    </location>
</feature>
<evidence type="ECO:0000313" key="9">
    <source>
        <dbReference type="EMBL" id="SPF42658.1"/>
    </source>
</evidence>
<feature type="transmembrane region" description="Helical" evidence="8">
    <location>
        <begin position="124"/>
        <end position="142"/>
    </location>
</feature>
<feature type="transmembrane region" description="Helical" evidence="8">
    <location>
        <begin position="328"/>
        <end position="351"/>
    </location>
</feature>
<dbReference type="PROSITE" id="PS01116">
    <property type="entry name" value="XANTH_URACIL_PERMASE"/>
    <property type="match status" value="1"/>
</dbReference>
<keyword evidence="6 8" id="KW-1133">Transmembrane helix</keyword>
<evidence type="ECO:0000256" key="5">
    <source>
        <dbReference type="ARBA" id="ARBA00022692"/>
    </source>
</evidence>
<evidence type="ECO:0000256" key="8">
    <source>
        <dbReference type="SAM" id="Phobius"/>
    </source>
</evidence>
<dbReference type="Pfam" id="PF00860">
    <property type="entry name" value="Xan_ur_permease"/>
    <property type="match status" value="1"/>
</dbReference>
<dbReference type="EMBL" id="OMOF01000186">
    <property type="protein sequence ID" value="SPF42658.1"/>
    <property type="molecule type" value="Genomic_DNA"/>
</dbReference>
<feature type="transmembrane region" description="Helical" evidence="8">
    <location>
        <begin position="66"/>
        <end position="84"/>
    </location>
</feature>
<keyword evidence="3" id="KW-0813">Transport</keyword>
<keyword evidence="5 8" id="KW-0812">Transmembrane</keyword>
<feature type="transmembrane region" description="Helical" evidence="8">
    <location>
        <begin position="259"/>
        <end position="277"/>
    </location>
</feature>
<feature type="transmembrane region" description="Helical" evidence="8">
    <location>
        <begin position="297"/>
        <end position="316"/>
    </location>
</feature>
<evidence type="ECO:0000256" key="4">
    <source>
        <dbReference type="ARBA" id="ARBA00022475"/>
    </source>
</evidence>
<reference evidence="10" key="1">
    <citation type="submission" date="2018-02" db="EMBL/GenBank/DDBJ databases">
        <authorList>
            <person name="Hausmann B."/>
        </authorList>
    </citation>
    <scope>NUCLEOTIDE SEQUENCE [LARGE SCALE GENOMIC DNA]</scope>
    <source>
        <strain evidence="10">Peat soil MAG SbF1</strain>
    </source>
</reference>
<sequence length="433" mass="45439">MSTEVQIHERLPLTQAIPLGLQHVFAMFGSTVLVPFLTGLSPSVALLSSGIGTIIFLLLTKSRIPAYLGSSFAYIAALTTFVKTNHNPSAAMGGALAVGVVYLIIYLLMAAFGTRWIHKIVPPIVAGPVVAIIGLSLTPVAVSMASKNWPIAAFTLAVAALLSVYAKGFLKIIPILVAIIAGYIVASAMGLVDFQPFYASFSHLFVSPVKLGSDFQLPSFDQIAILAMAPLALVTIIEDLGHMIVLGNITHSDPIENPGFHRVLLGNGLATVVASFLGGPPVTTYGENIGVLAVTKVYSTFNIWMAAIIAIILSLFNPLQAAIMSIPTAVMGGVTILLFGMIGTTGLRTLLEAKVDFSETKNLIIASVIFALGIGLPDHGVAWATIVGIALNLILKGQAENGKAVEPNVKLRIAEKASNSAKQGKAKNKPKGK</sequence>
<name>A0A2U3KSM3_9FIRM</name>
<proteinExistence type="inferred from homology"/>
<dbReference type="Proteomes" id="UP000238916">
    <property type="component" value="Unassembled WGS sequence"/>
</dbReference>
<dbReference type="InterPro" id="IPR006042">
    <property type="entry name" value="Xan_ur_permease"/>
</dbReference>
<dbReference type="InterPro" id="IPR006043">
    <property type="entry name" value="NCS2"/>
</dbReference>
<dbReference type="GO" id="GO:0042907">
    <property type="term" value="F:xanthine transmembrane transporter activity"/>
    <property type="evidence" value="ECO:0007669"/>
    <property type="project" value="TreeGrafter"/>
</dbReference>
<dbReference type="PANTHER" id="PTHR42810">
    <property type="entry name" value="PURINE PERMEASE C1399.01C-RELATED"/>
    <property type="match status" value="1"/>
</dbReference>
<gene>
    <name evidence="9" type="primary">pyrP</name>
    <name evidence="9" type="ORF">SBF1_2660004</name>
</gene>
<evidence type="ECO:0000256" key="7">
    <source>
        <dbReference type="ARBA" id="ARBA00023136"/>
    </source>
</evidence>
<evidence type="ECO:0000256" key="2">
    <source>
        <dbReference type="ARBA" id="ARBA00008821"/>
    </source>
</evidence>
<dbReference type="GO" id="GO:0005886">
    <property type="term" value="C:plasma membrane"/>
    <property type="evidence" value="ECO:0007669"/>
    <property type="project" value="UniProtKB-SubCell"/>
</dbReference>